<dbReference type="EMBL" id="OV170221">
    <property type="protein sequence ID" value="CAH0713316.1"/>
    <property type="molecule type" value="Genomic_DNA"/>
</dbReference>
<proteinExistence type="predicted"/>
<keyword evidence="3" id="KW-1185">Reference proteome</keyword>
<dbReference type="PANTHER" id="PTHR11257:SF13">
    <property type="entry name" value="GEO07322P1"/>
    <property type="match status" value="1"/>
</dbReference>
<accession>A0A8J9U3M9</accession>
<sequence length="119" mass="13741">MKLIILFCMAALAFAEDKYESISDNINLDEVLTNDKLLTSYSKCLIDKGPCTPEIKHLKEKLPEALETRCAKCTDKQKQMGKQLVKELKDKHPEIWKELVSHYDPEGKHQQAFEDFIKS</sequence>
<name>A0A8J9U3M9_9NEOP</name>
<organism evidence="2 3">
    <name type="scientific">Brenthis ino</name>
    <name type="common">lesser marbled fritillary</name>
    <dbReference type="NCBI Taxonomy" id="405034"/>
    <lineage>
        <taxon>Eukaryota</taxon>
        <taxon>Metazoa</taxon>
        <taxon>Ecdysozoa</taxon>
        <taxon>Arthropoda</taxon>
        <taxon>Hexapoda</taxon>
        <taxon>Insecta</taxon>
        <taxon>Pterygota</taxon>
        <taxon>Neoptera</taxon>
        <taxon>Endopterygota</taxon>
        <taxon>Lepidoptera</taxon>
        <taxon>Glossata</taxon>
        <taxon>Ditrysia</taxon>
        <taxon>Papilionoidea</taxon>
        <taxon>Nymphalidae</taxon>
        <taxon>Heliconiinae</taxon>
        <taxon>Argynnini</taxon>
        <taxon>Brenthis</taxon>
    </lineage>
</organism>
<feature type="non-terminal residue" evidence="2">
    <location>
        <position position="119"/>
    </location>
</feature>
<feature type="signal peptide" evidence="1">
    <location>
        <begin position="1"/>
        <end position="15"/>
    </location>
</feature>
<dbReference type="Proteomes" id="UP000838878">
    <property type="component" value="Chromosome 1"/>
</dbReference>
<dbReference type="InterPro" id="IPR005055">
    <property type="entry name" value="A10/PebIII"/>
</dbReference>
<dbReference type="Pfam" id="PF03392">
    <property type="entry name" value="OS-D"/>
    <property type="match status" value="1"/>
</dbReference>
<evidence type="ECO:0000256" key="1">
    <source>
        <dbReference type="SAM" id="SignalP"/>
    </source>
</evidence>
<dbReference type="OrthoDB" id="6344725at2759"/>
<dbReference type="Gene3D" id="1.10.2080.10">
    <property type="entry name" value="Insect odorant-binding protein A10/Ejaculatory bulb-specific protein 3"/>
    <property type="match status" value="1"/>
</dbReference>
<gene>
    <name evidence="2" type="ORF">BINO364_LOCUS489</name>
</gene>
<feature type="chain" id="PRO_5035422692" description="Chemosensory protein" evidence="1">
    <location>
        <begin position="16"/>
        <end position="119"/>
    </location>
</feature>
<keyword evidence="1" id="KW-0732">Signal</keyword>
<dbReference type="PANTHER" id="PTHR11257">
    <property type="entry name" value="CHEMOSENSORY PROTEIN-RELATED"/>
    <property type="match status" value="1"/>
</dbReference>
<reference evidence="2" key="1">
    <citation type="submission" date="2021-12" db="EMBL/GenBank/DDBJ databases">
        <authorList>
            <person name="Martin H S."/>
        </authorList>
    </citation>
    <scope>NUCLEOTIDE SEQUENCE</scope>
</reference>
<evidence type="ECO:0000313" key="2">
    <source>
        <dbReference type="EMBL" id="CAH0713316.1"/>
    </source>
</evidence>
<evidence type="ECO:0008006" key="4">
    <source>
        <dbReference type="Google" id="ProtNLM"/>
    </source>
</evidence>
<protein>
    <recommendedName>
        <fullName evidence="4">Chemosensory protein</fullName>
    </recommendedName>
</protein>
<dbReference type="AlphaFoldDB" id="A0A8J9U3M9"/>
<evidence type="ECO:0000313" key="3">
    <source>
        <dbReference type="Proteomes" id="UP000838878"/>
    </source>
</evidence>
<dbReference type="InterPro" id="IPR036682">
    <property type="entry name" value="OS_D_A10/PebIII_sf"/>
</dbReference>
<dbReference type="SUPFAM" id="SSF100910">
    <property type="entry name" value="Chemosensory protein Csp2"/>
    <property type="match status" value="1"/>
</dbReference>